<dbReference type="InParanoid" id="Q9BKR7"/>
<sequence>MVLSVEESKQIAIHFASLEDNVKAVSPHRNEFLAVIKAFSNGVYLPLWFETLYTHEFRRIGKVIADASGEDIQLPVADDVIESSSRPIVYLNETCRRVFEICLSIQFLTPHLADIKQILGNFWKTYSEPRIAEEVLNTIERFCVITMGRYVRKILCYMNVKLDWFDFHFDFTSQPSRELLKTGVKRRKNLRWAGVQEREVPALTSTGLVLPKCTKNPNDEGFTFHCDLCSFGTNCNIQFLNVHFYFEHVRKEKSNADLESAHQARFTILAEKLTKLADRLNQIEPFFEELKRYNGLNFWYLEMLYSYDINSLAKMARAKAGIQSEENPMLPLSSARKVAEHLFDIQHNIIQIETCFFELHLIIQSTSDHHKQLCETIFTNFNYMSNYDNRFVDLGTFFLQSNGICVEQFKMKNGCVIDKEGLEQAKDNGFQIVCTKCAFKCITVTSFNLHFYFKHADWDNDQKPLPIEDFAIVDDIFESSFEII</sequence>
<evidence type="ECO:0000313" key="2">
    <source>
        <dbReference type="Proteomes" id="UP000001940"/>
    </source>
</evidence>
<dbReference type="KEGG" id="cel:CELE_Y82E9BR.17"/>
<dbReference type="Bgee" id="WBGene00022349">
    <property type="expression patterns" value="Expressed in embryo and 3 other cell types or tissues"/>
</dbReference>
<dbReference type="HOGENOM" id="CLU_564112_0_0_1"/>
<dbReference type="AGR" id="WB:WBGene00022349"/>
<organism evidence="1 2">
    <name type="scientific">Caenorhabditis elegans</name>
    <dbReference type="NCBI Taxonomy" id="6239"/>
    <lineage>
        <taxon>Eukaryota</taxon>
        <taxon>Metazoa</taxon>
        <taxon>Ecdysozoa</taxon>
        <taxon>Nematoda</taxon>
        <taxon>Chromadorea</taxon>
        <taxon>Rhabditida</taxon>
        <taxon>Rhabditina</taxon>
        <taxon>Rhabditomorpha</taxon>
        <taxon>Rhabditoidea</taxon>
        <taxon>Rhabditidae</taxon>
        <taxon>Peloderinae</taxon>
        <taxon>Caenorhabditis</taxon>
    </lineage>
</organism>
<dbReference type="PhylomeDB" id="Q9BKR7"/>
<dbReference type="GeneID" id="259490"/>
<dbReference type="WormBase" id="Y82E9BR.17a">
    <property type="protein sequence ID" value="CE41740"/>
    <property type="gene ID" value="WBGene00022349"/>
</dbReference>
<dbReference type="UCSC" id="Y82E9BR.17b">
    <property type="organism name" value="c. elegans"/>
</dbReference>
<dbReference type="IntAct" id="Q9BKR7">
    <property type="interactions" value="1"/>
</dbReference>
<dbReference type="RefSeq" id="NP_001022962.2">
    <property type="nucleotide sequence ID" value="NM_001027791.3"/>
</dbReference>
<protein>
    <submittedName>
        <fullName evidence="1">C2H2-type domain-containing protein</fullName>
    </submittedName>
</protein>
<dbReference type="ExpressionAtlas" id="Q9BKR7">
    <property type="expression patterns" value="baseline and differential"/>
</dbReference>
<dbReference type="CTD" id="259490"/>
<gene>
    <name evidence="1" type="ORF">CELE_Y82E9BR.17</name>
    <name evidence="1 3" type="ORF">Y82E9BR.17</name>
</gene>
<dbReference type="AlphaFoldDB" id="Q9BKR7"/>
<dbReference type="Proteomes" id="UP000001940">
    <property type="component" value="Chromosome III"/>
</dbReference>
<dbReference type="STRING" id="6239.Y82E9BR.17a.1"/>
<dbReference type="PaxDb" id="6239-Y82E9BR.17a"/>
<accession>Q9BKR7</accession>
<dbReference type="SMR" id="Q9BKR7"/>
<proteinExistence type="predicted"/>
<keyword evidence="2" id="KW-1185">Reference proteome</keyword>
<dbReference type="EMBL" id="BX284603">
    <property type="protein sequence ID" value="CCD73054.1"/>
    <property type="molecule type" value="Genomic_DNA"/>
</dbReference>
<reference evidence="1 2" key="1">
    <citation type="journal article" date="1998" name="Science">
        <title>Genome sequence of the nematode C. elegans: a platform for investigating biology.</title>
        <authorList>
            <consortium name="The C. elegans sequencing consortium"/>
            <person name="Sulson J.E."/>
            <person name="Waterston R."/>
        </authorList>
    </citation>
    <scope>NUCLEOTIDE SEQUENCE [LARGE SCALE GENOMIC DNA]</scope>
    <source>
        <strain evidence="1 2">Bristol N2</strain>
    </source>
</reference>
<evidence type="ECO:0000313" key="1">
    <source>
        <dbReference type="EMBL" id="CCD73054.1"/>
    </source>
</evidence>
<evidence type="ECO:0000313" key="3">
    <source>
        <dbReference type="WormBase" id="Y82E9BR.17a"/>
    </source>
</evidence>
<name>Q9BKR7_CAEEL</name>